<dbReference type="Proteomes" id="UP000287651">
    <property type="component" value="Unassembled WGS sequence"/>
</dbReference>
<comment type="caution">
    <text evidence="1">The sequence shown here is derived from an EMBL/GenBank/DDBJ whole genome shotgun (WGS) entry which is preliminary data.</text>
</comment>
<dbReference type="EMBL" id="AMZH03002355">
    <property type="protein sequence ID" value="RRT75869.1"/>
    <property type="molecule type" value="Genomic_DNA"/>
</dbReference>
<reference evidence="1 2" key="1">
    <citation type="journal article" date="2014" name="Agronomy (Basel)">
        <title>A Draft Genome Sequence for Ensete ventricosum, the Drought-Tolerant Tree Against Hunger.</title>
        <authorList>
            <person name="Harrison J."/>
            <person name="Moore K.A."/>
            <person name="Paszkiewicz K."/>
            <person name="Jones T."/>
            <person name="Grant M."/>
            <person name="Ambacheew D."/>
            <person name="Muzemil S."/>
            <person name="Studholme D.J."/>
        </authorList>
    </citation>
    <scope>NUCLEOTIDE SEQUENCE [LARGE SCALE GENOMIC DNA]</scope>
</reference>
<gene>
    <name evidence="1" type="ORF">B296_00020181</name>
</gene>
<organism evidence="1 2">
    <name type="scientific">Ensete ventricosum</name>
    <name type="common">Abyssinian banana</name>
    <name type="synonym">Musa ensete</name>
    <dbReference type="NCBI Taxonomy" id="4639"/>
    <lineage>
        <taxon>Eukaryota</taxon>
        <taxon>Viridiplantae</taxon>
        <taxon>Streptophyta</taxon>
        <taxon>Embryophyta</taxon>
        <taxon>Tracheophyta</taxon>
        <taxon>Spermatophyta</taxon>
        <taxon>Magnoliopsida</taxon>
        <taxon>Liliopsida</taxon>
        <taxon>Zingiberales</taxon>
        <taxon>Musaceae</taxon>
        <taxon>Ensete</taxon>
    </lineage>
</organism>
<accession>A0A427AHX8</accession>
<evidence type="ECO:0000313" key="2">
    <source>
        <dbReference type="Proteomes" id="UP000287651"/>
    </source>
</evidence>
<dbReference type="AlphaFoldDB" id="A0A427AHX8"/>
<sequence>MRSRVIRGLLIYHVSGRYVRVSVSIRANRSRQFPGAARTSGVGVTFMRVLVFDDGLWIRHRSECSRFVLMEISCSSEQLIRRARDGYATWRQVIG</sequence>
<protein>
    <submittedName>
        <fullName evidence="1">Uncharacterized protein</fullName>
    </submittedName>
</protein>
<proteinExistence type="predicted"/>
<evidence type="ECO:0000313" key="1">
    <source>
        <dbReference type="EMBL" id="RRT75869.1"/>
    </source>
</evidence>
<name>A0A427AHX8_ENSVE</name>